<dbReference type="SUPFAM" id="SSF52467">
    <property type="entry name" value="DHS-like NAD/FAD-binding domain"/>
    <property type="match status" value="1"/>
</dbReference>
<protein>
    <submittedName>
        <fullName evidence="2">SIR2 family protein</fullName>
    </submittedName>
</protein>
<dbReference type="EMBL" id="QSEF01000010">
    <property type="protein sequence ID" value="RGZ48681.1"/>
    <property type="molecule type" value="Genomic_DNA"/>
</dbReference>
<evidence type="ECO:0000313" key="2">
    <source>
        <dbReference type="EMBL" id="RHH74144.1"/>
    </source>
</evidence>
<sequence length="1161" mass="134651">MSEYDFKEIKNKLSSSLKMKLDHIKRFLTQGNASVLVGAGFSKNAEMDASVCMKDWYSLGLDFYNRLYGDVKGSISIDPIRLASQIDASFGRNELDEMILNSIPDDRVYPGELHKSLLKLQWKDVFTTNYDTLLERAIIDAERHYEVVTNKETLLYKTSPRIIKLHGSFKNVRPFIITDEDYRTYPFKHPEFVNTVRQSLIEGILCLIGFSGNDPNFLKWVGWLRDVMGEHAAPVYLITFDKNLHTSELKLNDRRGISTINLADLDCFNYSSIKDAFRFLFQYLEENNTGETWNATFMEYSLENVENIDKTISQMSQIRLSYPGWILLPENHYGDFEDINRKFPFLERDISLVKNNKSQLLSFLYELDWRLNISLSPKDIDWYVETLSEFLNEYIPKNQNENDKYNSLLISLLTIYRKRFDVENYFRIEEHLQSSVEKLNNDNLRRFFYEKALYYLSILDYESVKKILRQWPTLKFDYLGILCKSSVYAEIGMENDAATLLNEALQNIRTQLLVDNTSPLLLSCRSLIEDSIRIYNYRNGYLSNRQKDNSFNFDKIVKYFKQNIQDQNVRCSTSITHDFNIGRTTTTWNLGPSGYVKSYLNSYRYLQAYESTGHPIGLTHLTINDADFQYIISNYIQYNKYALLLLVRLNNTNIVKKCILRETLVDLSTEYANKIFDTYYSYIITGIEAKTSPLYIRTGNVLLPLFSRLATKLSSDRIIKFLNLYIKNYIEDGRYYNKTDISTIYNCLSIQDIGSILELIYSVPINVCGDEDILLPQLGFTAYNVSKEALYIINSGLRSVDEQISDSAYRRLVHIYNHLSLVDKESIDTAIYEWRNHGELTINKKYSLKLLPYNNIVDKFDIKNTIKDEVSKFVSLDKSVDGGSLSIQNMTRNLESLYSACEYITTADNERIIIAITEFLVNNKEKLCKDDSDSIFGGLRIFTNQFYNQIYRYIKSVMDWKTIRVDIIDNFVSIIMELGSYHLKHLSIMSLLLPYSRILKTSTLIALLENHLFSSNAIIRNDATNALVVLAENNVGIQKLVKKIITFVELSQSESTSNYIDILTELFLIKAVGKEAQSEIKTLLNKLYNNVNQYPISEEYKTDIYYATNKLAGVISVLGSSFSPDMNNTIQMWKNFSMDENVFNDVRVGFEVGEVLSKKVI</sequence>
<reference evidence="3 4" key="1">
    <citation type="submission" date="2018-08" db="EMBL/GenBank/DDBJ databases">
        <title>A genome reference for cultivated species of the human gut microbiota.</title>
        <authorList>
            <person name="Zou Y."/>
            <person name="Xue W."/>
            <person name="Luo G."/>
        </authorList>
    </citation>
    <scope>NUCLEOTIDE SEQUENCE [LARGE SCALE GENOMIC DNA]</scope>
    <source>
        <strain evidence="2 3">AM16-50</strain>
        <strain evidence="1 4">AM50-15</strain>
    </source>
</reference>
<comment type="caution">
    <text evidence="2">The sequence shown here is derived from an EMBL/GenBank/DDBJ whole genome shotgun (WGS) entry which is preliminary data.</text>
</comment>
<dbReference type="Pfam" id="PF13289">
    <property type="entry name" value="SIR2_2"/>
    <property type="match status" value="1"/>
</dbReference>
<accession>A0A3R6L6A7</accession>
<name>A0A3R6L6A7_9BACT</name>
<organism evidence="2 3">
    <name type="scientific">Parabacteroides merdae</name>
    <dbReference type="NCBI Taxonomy" id="46503"/>
    <lineage>
        <taxon>Bacteria</taxon>
        <taxon>Pseudomonadati</taxon>
        <taxon>Bacteroidota</taxon>
        <taxon>Bacteroidia</taxon>
        <taxon>Bacteroidales</taxon>
        <taxon>Tannerellaceae</taxon>
        <taxon>Parabacteroides</taxon>
    </lineage>
</organism>
<dbReference type="Proteomes" id="UP000283732">
    <property type="component" value="Unassembled WGS sequence"/>
</dbReference>
<evidence type="ECO:0000313" key="4">
    <source>
        <dbReference type="Proteomes" id="UP000285173"/>
    </source>
</evidence>
<dbReference type="InterPro" id="IPR029035">
    <property type="entry name" value="DHS-like_NAD/FAD-binding_dom"/>
</dbReference>
<evidence type="ECO:0000313" key="1">
    <source>
        <dbReference type="EMBL" id="RGZ48681.1"/>
    </source>
</evidence>
<dbReference type="Proteomes" id="UP000285173">
    <property type="component" value="Unassembled WGS sequence"/>
</dbReference>
<proteinExistence type="predicted"/>
<dbReference type="RefSeq" id="WP_122203019.1">
    <property type="nucleotide sequence ID" value="NZ_QRKC01000014.1"/>
</dbReference>
<dbReference type="EMBL" id="QRKC01000014">
    <property type="protein sequence ID" value="RHH74144.1"/>
    <property type="molecule type" value="Genomic_DNA"/>
</dbReference>
<gene>
    <name evidence="2" type="ORF">DW191_18890</name>
    <name evidence="1" type="ORF">DW986_08885</name>
</gene>
<dbReference type="AlphaFoldDB" id="A0A3R6L6A7"/>
<evidence type="ECO:0000313" key="3">
    <source>
        <dbReference type="Proteomes" id="UP000283732"/>
    </source>
</evidence>